<evidence type="ECO:0000313" key="2">
    <source>
        <dbReference type="Proteomes" id="UP001610818"/>
    </source>
</evidence>
<proteinExistence type="predicted"/>
<dbReference type="EMBL" id="JBIRGQ010000001">
    <property type="protein sequence ID" value="MFH8543867.1"/>
    <property type="molecule type" value="Genomic_DNA"/>
</dbReference>
<reference evidence="1 2" key="1">
    <citation type="submission" date="2024-10" db="EMBL/GenBank/DDBJ databases">
        <title>The Natural Products Discovery Center: Release of the First 8490 Sequenced Strains for Exploring Actinobacteria Biosynthetic Diversity.</title>
        <authorList>
            <person name="Kalkreuter E."/>
            <person name="Kautsar S.A."/>
            <person name="Yang D."/>
            <person name="Bader C.D."/>
            <person name="Teijaro C.N."/>
            <person name="Fluegel L."/>
            <person name="Davis C.M."/>
            <person name="Simpson J.R."/>
            <person name="Lauterbach L."/>
            <person name="Steele A.D."/>
            <person name="Gui C."/>
            <person name="Meng S."/>
            <person name="Li G."/>
            <person name="Viehrig K."/>
            <person name="Ye F."/>
            <person name="Su P."/>
            <person name="Kiefer A.F."/>
            <person name="Nichols A."/>
            <person name="Cepeda A.J."/>
            <person name="Yan W."/>
            <person name="Fan B."/>
            <person name="Jiang Y."/>
            <person name="Adhikari A."/>
            <person name="Zheng C.-J."/>
            <person name="Schuster L."/>
            <person name="Cowan T.M."/>
            <person name="Smanski M.J."/>
            <person name="Chevrette M.G."/>
            <person name="De Carvalho L.P.S."/>
            <person name="Shen B."/>
        </authorList>
    </citation>
    <scope>NUCLEOTIDE SEQUENCE [LARGE SCALE GENOMIC DNA]</scope>
    <source>
        <strain evidence="1 2">NPDC017990</strain>
    </source>
</reference>
<dbReference type="Proteomes" id="UP001610818">
    <property type="component" value="Unassembled WGS sequence"/>
</dbReference>
<gene>
    <name evidence="1" type="ORF">ACH4F9_02500</name>
</gene>
<name>A0ABW7QFZ0_9ACTN</name>
<accession>A0ABW7QFZ0</accession>
<evidence type="ECO:0000313" key="1">
    <source>
        <dbReference type="EMBL" id="MFH8543867.1"/>
    </source>
</evidence>
<protein>
    <submittedName>
        <fullName evidence="1">Uncharacterized protein</fullName>
    </submittedName>
</protein>
<organism evidence="1 2">
    <name type="scientific">Streptomyces longisporoflavus</name>
    <dbReference type="NCBI Taxonomy" id="28044"/>
    <lineage>
        <taxon>Bacteria</taxon>
        <taxon>Bacillati</taxon>
        <taxon>Actinomycetota</taxon>
        <taxon>Actinomycetes</taxon>
        <taxon>Kitasatosporales</taxon>
        <taxon>Streptomycetaceae</taxon>
        <taxon>Streptomyces</taxon>
    </lineage>
</organism>
<keyword evidence="2" id="KW-1185">Reference proteome</keyword>
<sequence>MVAQRPGTGVCLVRVEVQLHSVLITVCTYADVERDTAGTQTSTTDVESAVQTVREFLLDFLAAGRDS</sequence>
<comment type="caution">
    <text evidence="1">The sequence shown here is derived from an EMBL/GenBank/DDBJ whole genome shotgun (WGS) entry which is preliminary data.</text>
</comment>
<dbReference type="RefSeq" id="WP_397707093.1">
    <property type="nucleotide sequence ID" value="NZ_JBIRGN010000001.1"/>
</dbReference>